<accession>A0A1B0B107</accession>
<dbReference type="InterPro" id="IPR017927">
    <property type="entry name" value="FAD-bd_FR_type"/>
</dbReference>
<dbReference type="Gene3D" id="2.40.30.10">
    <property type="entry name" value="Translation factors"/>
    <property type="match status" value="1"/>
</dbReference>
<feature type="binding site" evidence="6">
    <location>
        <position position="122"/>
    </location>
    <ligand>
        <name>FAD</name>
        <dbReference type="ChEBI" id="CHEBI:57692"/>
    </ligand>
</feature>
<dbReference type="InterPro" id="IPR001834">
    <property type="entry name" value="CBR-like"/>
</dbReference>
<dbReference type="Gene3D" id="3.40.50.80">
    <property type="entry name" value="Nucleotide-binding domain of ferredoxin-NADP reductase (FNR) module"/>
    <property type="match status" value="1"/>
</dbReference>
<dbReference type="AlphaFoldDB" id="A0A1B0B107"/>
<evidence type="ECO:0000259" key="7">
    <source>
        <dbReference type="PROSITE" id="PS51384"/>
    </source>
</evidence>
<keyword evidence="9" id="KW-1185">Reference proteome</keyword>
<comment type="similarity">
    <text evidence="2">Belongs to the flavoprotein pyridine nucleotide cytochrome reductase family.</text>
</comment>
<evidence type="ECO:0000256" key="2">
    <source>
        <dbReference type="ARBA" id="ARBA00006105"/>
    </source>
</evidence>
<evidence type="ECO:0000256" key="6">
    <source>
        <dbReference type="PIRSR" id="PIRSR601834-1"/>
    </source>
</evidence>
<dbReference type="VEuPathDB" id="VectorBase:GPPI015273"/>
<proteinExistence type="inferred from homology"/>
<dbReference type="PANTHER" id="PTHR19370">
    <property type="entry name" value="NADH-CYTOCHROME B5 REDUCTASE"/>
    <property type="match status" value="1"/>
</dbReference>
<dbReference type="PANTHER" id="PTHR19370:SF184">
    <property type="entry name" value="NADH-CYTOCHROME B5 REDUCTASE-LIKE"/>
    <property type="match status" value="1"/>
</dbReference>
<evidence type="ECO:0000256" key="3">
    <source>
        <dbReference type="ARBA" id="ARBA00022630"/>
    </source>
</evidence>
<name>A0A1B0B107_9MUSC</name>
<evidence type="ECO:0000256" key="4">
    <source>
        <dbReference type="ARBA" id="ARBA00022827"/>
    </source>
</evidence>
<feature type="binding site" evidence="6">
    <location>
        <position position="105"/>
    </location>
    <ligand>
        <name>FAD</name>
        <dbReference type="ChEBI" id="CHEBI:57692"/>
    </ligand>
</feature>
<evidence type="ECO:0000256" key="5">
    <source>
        <dbReference type="ARBA" id="ARBA00023002"/>
    </source>
</evidence>
<protein>
    <recommendedName>
        <fullName evidence="7">FAD-binding FR-type domain-containing protein</fullName>
    </recommendedName>
</protein>
<sequence>MEYNENDCCGNGCANCILNVKPKITVKLNDNGKTNVLRNYRYYRLLSKKKHISDVSDILELHFKSKESENDCTLTLSPGDHVMMRVEFISKQQANDTTEHKHHLRPYSPYWWNSVKMEFKILVSVRPQGYMTQYIERLQERDEIEFRGFSGLYEHGCDLEGKTYQMIISQGIAIAPTLAIIEEILNNEEDMTRIVHVACFQHVRHIYFRNKLKDLNHYWNYKCFIYLSKQLCESTDCKQMGHCLDRCLNFRKQLTYKENIYPYRLTVQSLKQIESKTMEKKHYNRIAVIAGGSEFQKFYKEILTSEDLGSLLSPMIYCSAVHNNAAHQCNTVTVSWVVIVSACDCNDRIKFSKLCTCKAEGLAEIMSEASFKALEDFISPSAAITLARASLAASASAAIALCKAVGKETSLLRKERRKSILSFYYISTRSTLTPQGSVASSKDTCIVCEIASRSVNNSDRLRVPKTFLNVVAANKRTTASTVTVTESLDRTSCGGTSNDTVRKSTLQ</sequence>
<evidence type="ECO:0000313" key="8">
    <source>
        <dbReference type="EnsemblMetazoa" id="GPPI015273-PA"/>
    </source>
</evidence>
<reference evidence="9" key="1">
    <citation type="submission" date="2015-01" db="EMBL/GenBank/DDBJ databases">
        <authorList>
            <person name="Aksoy S."/>
            <person name="Warren W."/>
            <person name="Wilson R.K."/>
        </authorList>
    </citation>
    <scope>NUCLEOTIDE SEQUENCE [LARGE SCALE GENOMIC DNA]</scope>
    <source>
        <strain evidence="9">IAEA</strain>
    </source>
</reference>
<dbReference type="EnsemblMetazoa" id="GPPI015273-RA">
    <property type="protein sequence ID" value="GPPI015273-PA"/>
    <property type="gene ID" value="GPPI015273"/>
</dbReference>
<evidence type="ECO:0000313" key="9">
    <source>
        <dbReference type="Proteomes" id="UP000092460"/>
    </source>
</evidence>
<dbReference type="InterPro" id="IPR008333">
    <property type="entry name" value="Cbr1-like_FAD-bd_dom"/>
</dbReference>
<dbReference type="InterPro" id="IPR017938">
    <property type="entry name" value="Riboflavin_synthase-like_b-brl"/>
</dbReference>
<comment type="cofactor">
    <cofactor evidence="1 6">
        <name>FAD</name>
        <dbReference type="ChEBI" id="CHEBI:57692"/>
    </cofactor>
</comment>
<dbReference type="InterPro" id="IPR039261">
    <property type="entry name" value="FNR_nucleotide-bd"/>
</dbReference>
<dbReference type="SUPFAM" id="SSF63380">
    <property type="entry name" value="Riboflavin synthase domain-like"/>
    <property type="match status" value="1"/>
</dbReference>
<feature type="binding site" evidence="6">
    <location>
        <position position="131"/>
    </location>
    <ligand>
        <name>FAD</name>
        <dbReference type="ChEBI" id="CHEBI:57692"/>
    </ligand>
</feature>
<keyword evidence="5" id="KW-0560">Oxidoreductase</keyword>
<dbReference type="Pfam" id="PF00970">
    <property type="entry name" value="FAD_binding_6"/>
    <property type="match status" value="1"/>
</dbReference>
<dbReference type="SUPFAM" id="SSF52343">
    <property type="entry name" value="Ferredoxin reductase-like, C-terminal NADP-linked domain"/>
    <property type="match status" value="1"/>
</dbReference>
<dbReference type="STRING" id="67801.A0A1B0B107"/>
<dbReference type="Proteomes" id="UP000092460">
    <property type="component" value="Unassembled WGS sequence"/>
</dbReference>
<dbReference type="GO" id="GO:0016491">
    <property type="term" value="F:oxidoreductase activity"/>
    <property type="evidence" value="ECO:0007669"/>
    <property type="project" value="UniProtKB-KW"/>
</dbReference>
<keyword evidence="3 6" id="KW-0285">Flavoprotein</keyword>
<reference evidence="8" key="2">
    <citation type="submission" date="2020-05" db="UniProtKB">
        <authorList>
            <consortium name="EnsemblMetazoa"/>
        </authorList>
    </citation>
    <scope>IDENTIFICATION</scope>
    <source>
        <strain evidence="8">IAEA</strain>
    </source>
</reference>
<dbReference type="EMBL" id="JXJN01006953">
    <property type="status" value="NOT_ANNOTATED_CDS"/>
    <property type="molecule type" value="Genomic_DNA"/>
</dbReference>
<evidence type="ECO:0000256" key="1">
    <source>
        <dbReference type="ARBA" id="ARBA00001974"/>
    </source>
</evidence>
<dbReference type="PROSITE" id="PS51384">
    <property type="entry name" value="FAD_FR"/>
    <property type="match status" value="1"/>
</dbReference>
<keyword evidence="4 6" id="KW-0274">FAD</keyword>
<feature type="binding site" evidence="6">
    <location>
        <position position="107"/>
    </location>
    <ligand>
        <name>FAD</name>
        <dbReference type="ChEBI" id="CHEBI:57692"/>
    </ligand>
</feature>
<organism evidence="8 9">
    <name type="scientific">Glossina palpalis gambiensis</name>
    <dbReference type="NCBI Taxonomy" id="67801"/>
    <lineage>
        <taxon>Eukaryota</taxon>
        <taxon>Metazoa</taxon>
        <taxon>Ecdysozoa</taxon>
        <taxon>Arthropoda</taxon>
        <taxon>Hexapoda</taxon>
        <taxon>Insecta</taxon>
        <taxon>Pterygota</taxon>
        <taxon>Neoptera</taxon>
        <taxon>Endopterygota</taxon>
        <taxon>Diptera</taxon>
        <taxon>Brachycera</taxon>
        <taxon>Muscomorpha</taxon>
        <taxon>Hippoboscoidea</taxon>
        <taxon>Glossinidae</taxon>
        <taxon>Glossina</taxon>
    </lineage>
</organism>
<feature type="domain" description="FAD-binding FR-type" evidence="7">
    <location>
        <begin position="38"/>
        <end position="156"/>
    </location>
</feature>
<feature type="binding site" evidence="6">
    <location>
        <position position="106"/>
    </location>
    <ligand>
        <name>FAD</name>
        <dbReference type="ChEBI" id="CHEBI:57692"/>
    </ligand>
</feature>